<dbReference type="STRING" id="1123498.VR7878_02836"/>
<feature type="binding site" evidence="3">
    <location>
        <begin position="213"/>
        <end position="221"/>
    </location>
    <ligand>
        <name>GTP</name>
        <dbReference type="ChEBI" id="CHEBI:37565"/>
    </ligand>
</feature>
<evidence type="ECO:0000256" key="3">
    <source>
        <dbReference type="HAMAP-Rule" id="MF_01820"/>
    </source>
</evidence>
<dbReference type="AlphaFoldDB" id="A0A1R4LPV3"/>
<dbReference type="GO" id="GO:0003924">
    <property type="term" value="F:GTPase activity"/>
    <property type="evidence" value="ECO:0007669"/>
    <property type="project" value="UniProtKB-UniRule"/>
</dbReference>
<evidence type="ECO:0000256" key="2">
    <source>
        <dbReference type="ARBA" id="ARBA00023134"/>
    </source>
</evidence>
<dbReference type="Gene3D" id="1.10.40.50">
    <property type="entry name" value="Probable gtpase engc, domain 3"/>
    <property type="match status" value="1"/>
</dbReference>
<keyword evidence="3" id="KW-0699">rRNA-binding</keyword>
<proteinExistence type="inferred from homology"/>
<evidence type="ECO:0000259" key="5">
    <source>
        <dbReference type="PROSITE" id="PS50936"/>
    </source>
</evidence>
<dbReference type="PROSITE" id="PS50936">
    <property type="entry name" value="ENGC_GTPASE"/>
    <property type="match status" value="1"/>
</dbReference>
<dbReference type="GO" id="GO:0046872">
    <property type="term" value="F:metal ion binding"/>
    <property type="evidence" value="ECO:0007669"/>
    <property type="project" value="UniProtKB-KW"/>
</dbReference>
<dbReference type="InterPro" id="IPR030378">
    <property type="entry name" value="G_CP_dom"/>
</dbReference>
<dbReference type="GO" id="GO:0019843">
    <property type="term" value="F:rRNA binding"/>
    <property type="evidence" value="ECO:0007669"/>
    <property type="project" value="UniProtKB-KW"/>
</dbReference>
<dbReference type="Pfam" id="PF03193">
    <property type="entry name" value="RsgA_GTPase"/>
    <property type="match status" value="1"/>
</dbReference>
<dbReference type="NCBIfam" id="NF008931">
    <property type="entry name" value="PRK12288.1"/>
    <property type="match status" value="1"/>
</dbReference>
<dbReference type="PANTHER" id="PTHR32120">
    <property type="entry name" value="SMALL RIBOSOMAL SUBUNIT BIOGENESIS GTPASE RSGA"/>
    <property type="match status" value="1"/>
</dbReference>
<dbReference type="OrthoDB" id="9809485at2"/>
<feature type="binding site" evidence="3">
    <location>
        <position position="310"/>
    </location>
    <ligand>
        <name>Zn(2+)</name>
        <dbReference type="ChEBI" id="CHEBI:29105"/>
    </ligand>
</feature>
<dbReference type="HAMAP" id="MF_01820">
    <property type="entry name" value="GTPase_RsgA"/>
    <property type="match status" value="1"/>
</dbReference>
<dbReference type="PROSITE" id="PS51721">
    <property type="entry name" value="G_CP"/>
    <property type="match status" value="1"/>
</dbReference>
<evidence type="ECO:0000256" key="1">
    <source>
        <dbReference type="ARBA" id="ARBA00022741"/>
    </source>
</evidence>
<feature type="binding site" evidence="3">
    <location>
        <position position="304"/>
    </location>
    <ligand>
        <name>Zn(2+)</name>
        <dbReference type="ChEBI" id="CHEBI:29105"/>
    </ligand>
</feature>
<feature type="binding site" evidence="3">
    <location>
        <position position="302"/>
    </location>
    <ligand>
        <name>Zn(2+)</name>
        <dbReference type="ChEBI" id="CHEBI:29105"/>
    </ligand>
</feature>
<sequence>MGKKKKLTKGQVRRVRHNQTKRLKQETTVEWDESMLGSAKQGLVISRFGQHADIEDLQTQEIHRCNLRRGIETLVSGDRVIWRSGLETMAGISGVVEAVEPRHSILTRPDYYDGLKPVAANIDQIIIISSVLPELSLNIIDRYLIVAETLNIQPLLVLNKVDLLSAEQKQEFREWMTTYEKLGYASLFVSRKTGEGLEQLEACLQDKINVFVGQSGVGKSSLVNAILPNLEEGIEEGDVSANSGLGQHTTTAARLYHIPTGGDLIDSPGVREFGLWHLTPEEITQAYIEFRPYLGGCKFRDCKHDDDPGCIIREAVENGDISEIRYENYHRILESMTENKANRQYSRNKKADL</sequence>
<dbReference type="InterPro" id="IPR027417">
    <property type="entry name" value="P-loop_NTPase"/>
</dbReference>
<comment type="cofactor">
    <cofactor evidence="3">
        <name>Zn(2+)</name>
        <dbReference type="ChEBI" id="CHEBI:29105"/>
    </cofactor>
    <text evidence="3">Binds 1 zinc ion per subunit.</text>
</comment>
<comment type="similarity">
    <text evidence="3">Belongs to the TRAFAC class YlqF/YawG GTPase family. RsgA subfamily.</text>
</comment>
<dbReference type="Gene3D" id="3.40.50.300">
    <property type="entry name" value="P-loop containing nucleotide triphosphate hydrolases"/>
    <property type="match status" value="1"/>
</dbReference>
<evidence type="ECO:0000259" key="6">
    <source>
        <dbReference type="PROSITE" id="PS51721"/>
    </source>
</evidence>
<dbReference type="EC" id="3.6.1.-" evidence="3"/>
<comment type="function">
    <text evidence="3">One of several proteins that assist in the late maturation steps of the functional core of the 30S ribosomal subunit. Helps release RbfA from mature subunits. May play a role in the assembly of ribosomal proteins into the subunit. Circularly permuted GTPase that catalyzes slow GTP hydrolysis, GTPase activity is stimulated by the 30S ribosomal subunit.</text>
</comment>
<dbReference type="EMBL" id="FULE01000039">
    <property type="protein sequence ID" value="SJN58419.1"/>
    <property type="molecule type" value="Genomic_DNA"/>
</dbReference>
<dbReference type="Gene3D" id="2.40.50.140">
    <property type="entry name" value="Nucleic acid-binding proteins"/>
    <property type="match status" value="1"/>
</dbReference>
<keyword evidence="1 3" id="KW-0547">Nucleotide-binding</keyword>
<name>A0A1R4LPV3_VIBR1</name>
<evidence type="ECO:0000313" key="8">
    <source>
        <dbReference type="Proteomes" id="UP000188276"/>
    </source>
</evidence>
<comment type="subcellular location">
    <subcellularLocation>
        <location evidence="3">Cytoplasm</location>
    </subcellularLocation>
</comment>
<feature type="domain" description="CP-type G" evidence="6">
    <location>
        <begin position="103"/>
        <end position="273"/>
    </location>
</feature>
<feature type="domain" description="EngC GTPase" evidence="5">
    <location>
        <begin position="120"/>
        <end position="271"/>
    </location>
</feature>
<keyword evidence="3" id="KW-0479">Metal-binding</keyword>
<keyword evidence="2 3" id="KW-0342">GTP-binding</keyword>
<dbReference type="GO" id="GO:0005525">
    <property type="term" value="F:GTP binding"/>
    <property type="evidence" value="ECO:0007669"/>
    <property type="project" value="UniProtKB-UniRule"/>
</dbReference>
<evidence type="ECO:0000313" key="7">
    <source>
        <dbReference type="EMBL" id="SJN58419.1"/>
    </source>
</evidence>
<dbReference type="PANTHER" id="PTHR32120:SF11">
    <property type="entry name" value="SMALL RIBOSOMAL SUBUNIT BIOGENESIS GTPASE RSGA 1, MITOCHONDRIAL-RELATED"/>
    <property type="match status" value="1"/>
</dbReference>
<dbReference type="GO" id="GO:0005737">
    <property type="term" value="C:cytoplasm"/>
    <property type="evidence" value="ECO:0007669"/>
    <property type="project" value="UniProtKB-SubCell"/>
</dbReference>
<feature type="compositionally biased region" description="Basic residues" evidence="4">
    <location>
        <begin position="1"/>
        <end position="22"/>
    </location>
</feature>
<dbReference type="NCBIfam" id="TIGR00157">
    <property type="entry name" value="ribosome small subunit-dependent GTPase A"/>
    <property type="match status" value="1"/>
</dbReference>
<dbReference type="GO" id="GO:0042274">
    <property type="term" value="P:ribosomal small subunit biogenesis"/>
    <property type="evidence" value="ECO:0007669"/>
    <property type="project" value="UniProtKB-UniRule"/>
</dbReference>
<keyword evidence="8" id="KW-1185">Reference proteome</keyword>
<comment type="subunit">
    <text evidence="3">Monomer. Associates with 30S ribosomal subunit, binds 16S rRNA.</text>
</comment>
<dbReference type="InterPro" id="IPR012340">
    <property type="entry name" value="NA-bd_OB-fold"/>
</dbReference>
<feature type="region of interest" description="Disordered" evidence="4">
    <location>
        <begin position="1"/>
        <end position="26"/>
    </location>
</feature>
<keyword evidence="3" id="KW-0694">RNA-binding</keyword>
<dbReference type="InterPro" id="IPR010914">
    <property type="entry name" value="RsgA_GTPase_dom"/>
</dbReference>
<organism evidence="7 8">
    <name type="scientific">Vibrio ruber (strain DSM 16370 / JCM 11486 / BCRC 17186 / CECT 7878 / LMG 23124 / VR1)</name>
    <dbReference type="NCBI Taxonomy" id="1123498"/>
    <lineage>
        <taxon>Bacteria</taxon>
        <taxon>Pseudomonadati</taxon>
        <taxon>Pseudomonadota</taxon>
        <taxon>Gammaproteobacteria</taxon>
        <taxon>Vibrionales</taxon>
        <taxon>Vibrionaceae</taxon>
        <taxon>Vibrio</taxon>
    </lineage>
</organism>
<dbReference type="InterPro" id="IPR004881">
    <property type="entry name" value="Ribosome_biogen_GTPase_RsgA"/>
</dbReference>
<keyword evidence="3" id="KW-0862">Zinc</keyword>
<protein>
    <recommendedName>
        <fullName evidence="3">Small ribosomal subunit biogenesis GTPase RsgA</fullName>
        <ecNumber evidence="3">3.6.1.-</ecNumber>
    </recommendedName>
</protein>
<gene>
    <name evidence="3 7" type="primary">rsgA</name>
    <name evidence="7" type="ORF">VR7878_02836</name>
</gene>
<feature type="binding site" evidence="3">
    <location>
        <position position="297"/>
    </location>
    <ligand>
        <name>Zn(2+)</name>
        <dbReference type="ChEBI" id="CHEBI:29105"/>
    </ligand>
</feature>
<dbReference type="RefSeq" id="WP_077336773.1">
    <property type="nucleotide sequence ID" value="NZ_FULE01000039.1"/>
</dbReference>
<reference evidence="8" key="1">
    <citation type="submission" date="2017-02" db="EMBL/GenBank/DDBJ databases">
        <authorList>
            <person name="Rodrigo-Torres L."/>
            <person name="Arahal R.D."/>
            <person name="Lucena T."/>
        </authorList>
    </citation>
    <scope>NUCLEOTIDE SEQUENCE [LARGE SCALE GENOMIC DNA]</scope>
    <source>
        <strain evidence="8">CECT 7878</strain>
    </source>
</reference>
<accession>A0A1R4LPV3</accession>
<dbReference type="SUPFAM" id="SSF52540">
    <property type="entry name" value="P-loop containing nucleoside triphosphate hydrolases"/>
    <property type="match status" value="1"/>
</dbReference>
<dbReference type="Proteomes" id="UP000188276">
    <property type="component" value="Unassembled WGS sequence"/>
</dbReference>
<keyword evidence="3" id="KW-0690">Ribosome biogenesis</keyword>
<keyword evidence="3" id="KW-0963">Cytoplasm</keyword>
<keyword evidence="3 7" id="KW-0378">Hydrolase</keyword>
<evidence type="ECO:0000256" key="4">
    <source>
        <dbReference type="SAM" id="MobiDB-lite"/>
    </source>
</evidence>
<dbReference type="CDD" id="cd01854">
    <property type="entry name" value="YjeQ_EngC"/>
    <property type="match status" value="1"/>
</dbReference>
<feature type="binding site" evidence="3">
    <location>
        <begin position="159"/>
        <end position="162"/>
    </location>
    <ligand>
        <name>GTP</name>
        <dbReference type="ChEBI" id="CHEBI:37565"/>
    </ligand>
</feature>